<dbReference type="Proteomes" id="UP000295696">
    <property type="component" value="Unassembled WGS sequence"/>
</dbReference>
<keyword evidence="1" id="KW-1133">Transmembrane helix</keyword>
<proteinExistence type="predicted"/>
<feature type="transmembrane region" description="Helical" evidence="1">
    <location>
        <begin position="386"/>
        <end position="408"/>
    </location>
</feature>
<evidence type="ECO:0000256" key="1">
    <source>
        <dbReference type="SAM" id="Phobius"/>
    </source>
</evidence>
<dbReference type="PANTHER" id="PTHR35342:SF5">
    <property type="entry name" value="TRICARBOXYLIC TRANSPORT PROTEIN"/>
    <property type="match status" value="1"/>
</dbReference>
<sequence>MPFFDALFYLLTPLPFVLVFLGVALGIVVGSIPGLTTTMLITLTLPLTFFMDSVNAIMLLVGMYVGGVSGSQISATLLRMPGTPSSIMTTFDGYPMTQQGRAARALGLGITASFVGGMISFLVLALLAPPFSRLAITFGPWEYFTMVLMALVMLSSLSQGSLLKGLIAACLGMLIHMPGIDPSSGMPRLTFGVDAFEGGLSLLPVLIGAFAISQIIKDIINIDVRPPKADLAEGRMLLSLGDCRRHSGNFLRSSLIGTWIGILPGIGSNIASMLSYSAARSASKEPEKFGTGHEPGVVAAETANNAAVGGALIPLITLGIPGSVVDAILIGALIIHNLEPGPLLFINAPEVAYGVIAAYLVGNLIMFVIMMLAVRHIAKVLYVPRAFLLTSILVFCVIGIFAVGNSFFDVWVMLALGLLGFVMERAKMPLGPFVIGFVLAPIAEEHLRSGLMSTGGSLEPLFTRPFAASFLAISIASLCWPAISTWLRKRRAGGKVAQG</sequence>
<organism evidence="3 4">
    <name type="scientific">Primorskyibacter sedentarius</name>
    <dbReference type="NCBI Taxonomy" id="745311"/>
    <lineage>
        <taxon>Bacteria</taxon>
        <taxon>Pseudomonadati</taxon>
        <taxon>Pseudomonadota</taxon>
        <taxon>Alphaproteobacteria</taxon>
        <taxon>Rhodobacterales</taxon>
        <taxon>Roseobacteraceae</taxon>
        <taxon>Primorskyibacter</taxon>
    </lineage>
</organism>
<gene>
    <name evidence="3" type="ORF">EDD52_12713</name>
</gene>
<feature type="transmembrane region" description="Helical" evidence="1">
    <location>
        <begin position="105"/>
        <end position="128"/>
    </location>
</feature>
<dbReference type="PANTHER" id="PTHR35342">
    <property type="entry name" value="TRICARBOXYLIC TRANSPORT PROTEIN"/>
    <property type="match status" value="1"/>
</dbReference>
<evidence type="ECO:0000313" key="4">
    <source>
        <dbReference type="Proteomes" id="UP000295696"/>
    </source>
</evidence>
<comment type="caution">
    <text evidence="3">The sequence shown here is derived from an EMBL/GenBank/DDBJ whole genome shotgun (WGS) entry which is preliminary data.</text>
</comment>
<feature type="transmembrane region" description="Helical" evidence="1">
    <location>
        <begin position="355"/>
        <end position="374"/>
    </location>
</feature>
<feature type="domain" description="DUF112" evidence="2">
    <location>
        <begin position="17"/>
        <end position="435"/>
    </location>
</feature>
<keyword evidence="4" id="KW-1185">Reference proteome</keyword>
<dbReference type="OrthoDB" id="9791872at2"/>
<dbReference type="AlphaFoldDB" id="A0A4R3J2K0"/>
<protein>
    <submittedName>
        <fullName evidence="3">Putative tricarboxylic transport membrane protein</fullName>
    </submittedName>
</protein>
<feature type="transmembrane region" description="Helical" evidence="1">
    <location>
        <begin position="200"/>
        <end position="220"/>
    </location>
</feature>
<name>A0A4R3J2K0_9RHOB</name>
<keyword evidence="1" id="KW-0472">Membrane</keyword>
<feature type="transmembrane region" description="Helical" evidence="1">
    <location>
        <begin position="312"/>
        <end position="335"/>
    </location>
</feature>
<dbReference type="RefSeq" id="WP_132248562.1">
    <property type="nucleotide sequence ID" value="NZ_SLZU01000027.1"/>
</dbReference>
<feature type="transmembrane region" description="Helical" evidence="1">
    <location>
        <begin position="466"/>
        <end position="487"/>
    </location>
</feature>
<feature type="transmembrane region" description="Helical" evidence="1">
    <location>
        <begin position="161"/>
        <end position="180"/>
    </location>
</feature>
<keyword evidence="1" id="KW-0812">Transmembrane</keyword>
<evidence type="ECO:0000313" key="3">
    <source>
        <dbReference type="EMBL" id="TCS57234.1"/>
    </source>
</evidence>
<dbReference type="Pfam" id="PF01970">
    <property type="entry name" value="TctA"/>
    <property type="match status" value="1"/>
</dbReference>
<feature type="transmembrane region" description="Helical" evidence="1">
    <location>
        <begin position="57"/>
        <end position="78"/>
    </location>
</feature>
<feature type="transmembrane region" description="Helical" evidence="1">
    <location>
        <begin position="6"/>
        <end position="25"/>
    </location>
</feature>
<dbReference type="EMBL" id="SLZU01000027">
    <property type="protein sequence ID" value="TCS57234.1"/>
    <property type="molecule type" value="Genomic_DNA"/>
</dbReference>
<dbReference type="InterPro" id="IPR002823">
    <property type="entry name" value="DUF112_TM"/>
</dbReference>
<feature type="transmembrane region" description="Helical" evidence="1">
    <location>
        <begin position="134"/>
        <end position="154"/>
    </location>
</feature>
<reference evidence="3 4" key="1">
    <citation type="submission" date="2019-03" db="EMBL/GenBank/DDBJ databases">
        <title>Genomic Encyclopedia of Type Strains, Phase IV (KMG-IV): sequencing the most valuable type-strain genomes for metagenomic binning, comparative biology and taxonomic classification.</title>
        <authorList>
            <person name="Goeker M."/>
        </authorList>
    </citation>
    <scope>NUCLEOTIDE SEQUENCE [LARGE SCALE GENOMIC DNA]</scope>
    <source>
        <strain evidence="3 4">DSM 104836</strain>
    </source>
</reference>
<accession>A0A4R3J2K0</accession>
<evidence type="ECO:0000259" key="2">
    <source>
        <dbReference type="Pfam" id="PF01970"/>
    </source>
</evidence>